<evidence type="ECO:0000313" key="3">
    <source>
        <dbReference type="EMBL" id="ACY96525.1"/>
    </source>
</evidence>
<dbReference type="OrthoDB" id="9813147at2"/>
<dbReference type="Gene3D" id="3.30.230.10">
    <property type="match status" value="1"/>
</dbReference>
<dbReference type="InterPro" id="IPR000523">
    <property type="entry name" value="Mg_chelatse_chII-like_cat_dom"/>
</dbReference>
<dbReference type="SUPFAM" id="SSF54211">
    <property type="entry name" value="Ribosomal protein S5 domain 2-like"/>
    <property type="match status" value="1"/>
</dbReference>
<proteinExistence type="predicted"/>
<dbReference type="InterPro" id="IPR020568">
    <property type="entry name" value="Ribosomal_Su5_D2-typ_SF"/>
</dbReference>
<protein>
    <submittedName>
        <fullName evidence="3">Magnesium chelatase ChlI subunit</fullName>
    </submittedName>
</protein>
<dbReference type="AlphaFoldDB" id="D1A6Q0"/>
<dbReference type="InterPro" id="IPR025158">
    <property type="entry name" value="Mg_chelat-rel_C"/>
</dbReference>
<dbReference type="KEGG" id="tcu:Tcur_0939"/>
<organism evidence="3 4">
    <name type="scientific">Thermomonospora curvata (strain ATCC 19995 / DSM 43183 / JCM 3096 / KCTC 9072 / NBRC 15933 / NCIMB 10081 / Henssen B9)</name>
    <dbReference type="NCBI Taxonomy" id="471852"/>
    <lineage>
        <taxon>Bacteria</taxon>
        <taxon>Bacillati</taxon>
        <taxon>Actinomycetota</taxon>
        <taxon>Actinomycetes</taxon>
        <taxon>Streptosporangiales</taxon>
        <taxon>Thermomonosporaceae</taxon>
        <taxon>Thermomonospora</taxon>
    </lineage>
</organism>
<dbReference type="HOGENOM" id="CLU_026145_1_0_11"/>
<dbReference type="Proteomes" id="UP000001918">
    <property type="component" value="Chromosome"/>
</dbReference>
<dbReference type="STRING" id="471852.Tcur_0939"/>
<sequence>MPTVTTHAIAVIGIEGFLLDIEASAVQGPSSLHLHGLPDATARETQDRIQAAIINAGLHRSHGQITVSLLPASLPKHGSSFDLAIAVAALAANDEAIPSAALSKVVFAAELGLDGSLRPVRAMTPTALAAAQAGCSAIVVAHANAAEAGLPPGLQVIAADTLTEVITWLTTGTPPSAPRTPAAPPAPKPTFPDLADLRLPEAAALALQVAAAGGHHLLITGRQNPARYGRALPPLLPDLTPAAALEATAIHSAAGLVNPHDPLITRPPYRSPAPTSTPDSLCGNASSPALPGEIALAHQGILHPANAADFPTSALELLRQPLNDRQITVTRSGSITRFPADIQLVLTTAPCPCSALCQTTCECDPQHRTRYLDRLLSRLGNNIDLTLNLDDLSSQTPLLTPAHITTAQATARIAEARARASSRLANTSWTKNGHIPLHQMRRYFMPSTAALRPLEAAIQTGSLSIRTAIRITRIAWTISDLAGLSEPTAEHIETALELSLPTSKT</sequence>
<keyword evidence="4" id="KW-1185">Reference proteome</keyword>
<dbReference type="InterPro" id="IPR045006">
    <property type="entry name" value="CHLI-like"/>
</dbReference>
<reference evidence="3 4" key="1">
    <citation type="journal article" date="2011" name="Stand. Genomic Sci.">
        <title>Complete genome sequence of Thermomonospora curvata type strain (B9).</title>
        <authorList>
            <person name="Chertkov O."/>
            <person name="Sikorski J."/>
            <person name="Nolan M."/>
            <person name="Lapidus A."/>
            <person name="Lucas S."/>
            <person name="Del Rio T.G."/>
            <person name="Tice H."/>
            <person name="Cheng J.F."/>
            <person name="Goodwin L."/>
            <person name="Pitluck S."/>
            <person name="Liolios K."/>
            <person name="Ivanova N."/>
            <person name="Mavromatis K."/>
            <person name="Mikhailova N."/>
            <person name="Ovchinnikova G."/>
            <person name="Pati A."/>
            <person name="Chen A."/>
            <person name="Palaniappan K."/>
            <person name="Djao O.D."/>
            <person name="Land M."/>
            <person name="Hauser L."/>
            <person name="Chang Y.J."/>
            <person name="Jeffries C.D."/>
            <person name="Brettin T."/>
            <person name="Han C."/>
            <person name="Detter J.C."/>
            <person name="Rohde M."/>
            <person name="Goker M."/>
            <person name="Woyke T."/>
            <person name="Bristow J."/>
            <person name="Eisen J.A."/>
            <person name="Markowitz V."/>
            <person name="Hugenholtz P."/>
            <person name="Klenk H.P."/>
            <person name="Kyrpides N.C."/>
        </authorList>
    </citation>
    <scope>NUCLEOTIDE SEQUENCE [LARGE SCALE GENOMIC DNA]</scope>
    <source>
        <strain evidence="4">ATCC 19995 / DSM 43183 / JCM 3096 / KCTC 9072 / NBRC 15933 / NCIMB 10081 / Henssen B9</strain>
    </source>
</reference>
<gene>
    <name evidence="3" type="ordered locus">Tcur_0939</name>
</gene>
<feature type="domain" description="Mg chelatase-related protein C-terminal" evidence="2">
    <location>
        <begin position="405"/>
        <end position="498"/>
    </location>
</feature>
<dbReference type="PANTHER" id="PTHR32039">
    <property type="entry name" value="MAGNESIUM-CHELATASE SUBUNIT CHLI"/>
    <property type="match status" value="1"/>
</dbReference>
<dbReference type="eggNOG" id="COG0606">
    <property type="taxonomic scope" value="Bacteria"/>
</dbReference>
<dbReference type="EMBL" id="CP001738">
    <property type="protein sequence ID" value="ACY96525.1"/>
    <property type="molecule type" value="Genomic_DNA"/>
</dbReference>
<dbReference type="Pfam" id="PF13335">
    <property type="entry name" value="Mg_chelatase_C"/>
    <property type="match status" value="1"/>
</dbReference>
<evidence type="ECO:0000259" key="1">
    <source>
        <dbReference type="Pfam" id="PF01078"/>
    </source>
</evidence>
<dbReference type="PANTHER" id="PTHR32039:SF7">
    <property type="entry name" value="COMPETENCE PROTEIN COMM"/>
    <property type="match status" value="1"/>
</dbReference>
<name>D1A6Q0_THECD</name>
<accession>D1A6Q0</accession>
<dbReference type="InterPro" id="IPR014721">
    <property type="entry name" value="Ribsml_uS5_D2-typ_fold_subgr"/>
</dbReference>
<evidence type="ECO:0000259" key="2">
    <source>
        <dbReference type="Pfam" id="PF13335"/>
    </source>
</evidence>
<dbReference type="GO" id="GO:0005524">
    <property type="term" value="F:ATP binding"/>
    <property type="evidence" value="ECO:0007669"/>
    <property type="project" value="InterPro"/>
</dbReference>
<dbReference type="Gene3D" id="3.40.50.300">
    <property type="entry name" value="P-loop containing nucleotide triphosphate hydrolases"/>
    <property type="match status" value="1"/>
</dbReference>
<dbReference type="Pfam" id="PF01078">
    <property type="entry name" value="Mg_chelatase"/>
    <property type="match status" value="1"/>
</dbReference>
<evidence type="ECO:0000313" key="4">
    <source>
        <dbReference type="Proteomes" id="UP000001918"/>
    </source>
</evidence>
<dbReference type="SUPFAM" id="SSF52540">
    <property type="entry name" value="P-loop containing nucleoside triphosphate hydrolases"/>
    <property type="match status" value="1"/>
</dbReference>
<dbReference type="Pfam" id="PF13541">
    <property type="entry name" value="ChlI"/>
    <property type="match status" value="1"/>
</dbReference>
<dbReference type="InterPro" id="IPR027417">
    <property type="entry name" value="P-loop_NTPase"/>
</dbReference>
<feature type="domain" description="Magnesium chelatase ChlI-like catalytic" evidence="1">
    <location>
        <begin position="193"/>
        <end position="394"/>
    </location>
</feature>
<dbReference type="RefSeq" id="WP_012851309.1">
    <property type="nucleotide sequence ID" value="NC_013510.1"/>
</dbReference>